<sequence length="90" mass="10526">MERSNSHIHEEIGSVLELNYVYTVLTPIVFPYRKMYCCYYGISDTIFGFGSTIEESIHSWHLELCVRMSDLNEDDILGQEIKSKLLGEMW</sequence>
<keyword evidence="2" id="KW-1185">Reference proteome</keyword>
<protein>
    <submittedName>
        <fullName evidence="1">Uncharacterized protein</fullName>
    </submittedName>
</protein>
<dbReference type="RefSeq" id="WP_130856748.1">
    <property type="nucleotide sequence ID" value="NZ_JBHLWO010000002.1"/>
</dbReference>
<name>A0ABV6HNU7_9SPHI</name>
<dbReference type="Proteomes" id="UP001589774">
    <property type="component" value="Unassembled WGS sequence"/>
</dbReference>
<gene>
    <name evidence="1" type="ORF">ACFFI0_19765</name>
</gene>
<accession>A0ABV6HNU7</accession>
<dbReference type="EMBL" id="JBHLWO010000002">
    <property type="protein sequence ID" value="MFC0320573.1"/>
    <property type="molecule type" value="Genomic_DNA"/>
</dbReference>
<evidence type="ECO:0000313" key="2">
    <source>
        <dbReference type="Proteomes" id="UP001589774"/>
    </source>
</evidence>
<comment type="caution">
    <text evidence="1">The sequence shown here is derived from an EMBL/GenBank/DDBJ whole genome shotgun (WGS) entry which is preliminary data.</text>
</comment>
<organism evidence="1 2">
    <name type="scientific">Olivibacter oleidegradans</name>
    <dbReference type="NCBI Taxonomy" id="760123"/>
    <lineage>
        <taxon>Bacteria</taxon>
        <taxon>Pseudomonadati</taxon>
        <taxon>Bacteroidota</taxon>
        <taxon>Sphingobacteriia</taxon>
        <taxon>Sphingobacteriales</taxon>
        <taxon>Sphingobacteriaceae</taxon>
        <taxon>Olivibacter</taxon>
    </lineage>
</organism>
<evidence type="ECO:0000313" key="1">
    <source>
        <dbReference type="EMBL" id="MFC0320573.1"/>
    </source>
</evidence>
<reference evidence="1 2" key="1">
    <citation type="submission" date="2024-09" db="EMBL/GenBank/DDBJ databases">
        <authorList>
            <person name="Sun Q."/>
            <person name="Mori K."/>
        </authorList>
    </citation>
    <scope>NUCLEOTIDE SEQUENCE [LARGE SCALE GENOMIC DNA]</scope>
    <source>
        <strain evidence="1 2">CCM 7765</strain>
    </source>
</reference>
<proteinExistence type="predicted"/>